<keyword evidence="2" id="KW-1185">Reference proteome</keyword>
<evidence type="ECO:0000313" key="2">
    <source>
        <dbReference type="Proteomes" id="UP001376459"/>
    </source>
</evidence>
<reference evidence="1 2" key="1">
    <citation type="submission" date="2024-03" db="EMBL/GenBank/DDBJ databases">
        <title>Novel Streptomyces species of biotechnological and ecological value are a feature of Machair soil.</title>
        <authorList>
            <person name="Prole J.R."/>
            <person name="Goodfellow M."/>
            <person name="Allenby N."/>
            <person name="Ward A.C."/>
        </authorList>
    </citation>
    <scope>NUCLEOTIDE SEQUENCE [LARGE SCALE GENOMIC DNA]</scope>
    <source>
        <strain evidence="1 2">MS1.AVA.1</strain>
    </source>
</reference>
<dbReference type="EMBL" id="JBBKAK010000001">
    <property type="protein sequence ID" value="MEJ8671900.1"/>
    <property type="molecule type" value="Genomic_DNA"/>
</dbReference>
<protein>
    <submittedName>
        <fullName evidence="1">Uncharacterized protein</fullName>
    </submittedName>
</protein>
<dbReference type="Proteomes" id="UP001376459">
    <property type="component" value="Unassembled WGS sequence"/>
</dbReference>
<accession>A0ABU8USM2</accession>
<gene>
    <name evidence="1" type="ORF">WKI71_36710</name>
</gene>
<sequence>MTPADELRTAAEKIRILATTATDGPWHQSGIGDQGWTVDTPHAFVAETEDSEKGRADADWIAAMHPGVGDKISGLLEAAAGFVDDYPDLTRPHIDDEPCSDHACHIVHASLAVARAINTGSQP</sequence>
<organism evidence="1 2">
    <name type="scientific">Streptomyces machairae</name>
    <dbReference type="NCBI Taxonomy" id="3134109"/>
    <lineage>
        <taxon>Bacteria</taxon>
        <taxon>Bacillati</taxon>
        <taxon>Actinomycetota</taxon>
        <taxon>Actinomycetes</taxon>
        <taxon>Kitasatosporales</taxon>
        <taxon>Streptomycetaceae</taxon>
        <taxon>Streptomyces</taxon>
    </lineage>
</organism>
<name>A0ABU8USM2_9ACTN</name>
<comment type="caution">
    <text evidence="1">The sequence shown here is derived from an EMBL/GenBank/DDBJ whole genome shotgun (WGS) entry which is preliminary data.</text>
</comment>
<proteinExistence type="predicted"/>
<evidence type="ECO:0000313" key="1">
    <source>
        <dbReference type="EMBL" id="MEJ8671900.1"/>
    </source>
</evidence>